<sequence length="502" mass="57650">MAHTLVNYPLGKSPNDEVDRELTERDLMIRELKSNLYGSINQMKEYYDNGRREQRFQLGNWVYMKLRYYRQQTISLKPLFKLRSFYGPYQIVEGVGEVSYRLDLPNEAQIHPVIHVSQLKKSLNGGQGVQNRLSVVTFEGTMIVDIAATITNSPAPPHTRYFLLPLLYIYSTTAWFEYPSRGFSLQSLLQKSTGEMQKEKASFETAVAPSPRFSRSINSFLSPSSPADYDYLNSDAAFYSSLLFQSCSPSSISDGGGDSERRLRDSRCILEYQQLYNRYTLCLAQLQDAIEEADALRRENDELRLSNADLSRRLALLFSRDRLLSEFSRLNLASPPAAAPPTRAASPQLRSMITDPNRFDRKNTERVSLPKSISVRSKGYLKLTRPNRDTTRQKSQQQQRVYVPGAKKEEEALELDVYNQGMLKTELCNKWQETGTCPYGDNCQFAHGINELRPVIRHPRYKTEVCRMVLSGDICPYGHRCHFRHSLTEEERLTLMVAQPPR</sequence>
<feature type="zinc finger region" description="C3H1-type" evidence="5">
    <location>
        <begin position="422"/>
        <end position="450"/>
    </location>
</feature>
<dbReference type="InterPro" id="IPR036855">
    <property type="entry name" value="Znf_CCCH_sf"/>
</dbReference>
<evidence type="ECO:0000256" key="5">
    <source>
        <dbReference type="PROSITE-ProRule" id="PRU00723"/>
    </source>
</evidence>
<accession>A0A9N7NZV3</accession>
<dbReference type="SUPFAM" id="SSF90229">
    <property type="entry name" value="CCCH zinc finger"/>
    <property type="match status" value="2"/>
</dbReference>
<dbReference type="Gene3D" id="4.10.1000.10">
    <property type="entry name" value="Zinc finger, CCCH-type"/>
    <property type="match status" value="2"/>
</dbReference>
<dbReference type="InterPro" id="IPR056924">
    <property type="entry name" value="SH3_Tf2-1"/>
</dbReference>
<dbReference type="GO" id="GO:0008270">
    <property type="term" value="F:zinc ion binding"/>
    <property type="evidence" value="ECO:0007669"/>
    <property type="project" value="UniProtKB-KW"/>
</dbReference>
<dbReference type="PANTHER" id="PTHR12547:SF162">
    <property type="entry name" value="ZINC FINGER CCCH DOMAIN-CONTAINING PROTEIN 15"/>
    <property type="match status" value="1"/>
</dbReference>
<organism evidence="9 10">
    <name type="scientific">Striga hermonthica</name>
    <name type="common">Purple witchweed</name>
    <name type="synonym">Buchnera hermonthica</name>
    <dbReference type="NCBI Taxonomy" id="68872"/>
    <lineage>
        <taxon>Eukaryota</taxon>
        <taxon>Viridiplantae</taxon>
        <taxon>Streptophyta</taxon>
        <taxon>Embryophyta</taxon>
        <taxon>Tracheophyta</taxon>
        <taxon>Spermatophyta</taxon>
        <taxon>Magnoliopsida</taxon>
        <taxon>eudicotyledons</taxon>
        <taxon>Gunneridae</taxon>
        <taxon>Pentapetalae</taxon>
        <taxon>asterids</taxon>
        <taxon>lamiids</taxon>
        <taxon>Lamiales</taxon>
        <taxon>Orobanchaceae</taxon>
        <taxon>Buchnereae</taxon>
        <taxon>Striga</taxon>
    </lineage>
</organism>
<feature type="domain" description="C3H1-type" evidence="8">
    <location>
        <begin position="460"/>
        <end position="488"/>
    </location>
</feature>
<dbReference type="PROSITE" id="PS50103">
    <property type="entry name" value="ZF_C3H1"/>
    <property type="match status" value="2"/>
</dbReference>
<dbReference type="FunFam" id="4.10.1000.10:FF:000002">
    <property type="entry name" value="Zinc finger protein 36, C3H1 type-like 1"/>
    <property type="match status" value="1"/>
</dbReference>
<feature type="zinc finger region" description="C3H1-type" evidence="5">
    <location>
        <begin position="460"/>
        <end position="488"/>
    </location>
</feature>
<evidence type="ECO:0000259" key="8">
    <source>
        <dbReference type="PROSITE" id="PS50103"/>
    </source>
</evidence>
<reference evidence="9" key="1">
    <citation type="submission" date="2019-12" db="EMBL/GenBank/DDBJ databases">
        <authorList>
            <person name="Scholes J."/>
        </authorList>
    </citation>
    <scope>NUCLEOTIDE SEQUENCE</scope>
</reference>
<keyword evidence="6" id="KW-0175">Coiled coil</keyword>
<dbReference type="SMART" id="SM00356">
    <property type="entry name" value="ZnF_C3H1"/>
    <property type="match status" value="2"/>
</dbReference>
<evidence type="ECO:0000256" key="3">
    <source>
        <dbReference type="ARBA" id="ARBA00022771"/>
    </source>
</evidence>
<evidence type="ECO:0000256" key="6">
    <source>
        <dbReference type="SAM" id="Coils"/>
    </source>
</evidence>
<feature type="region of interest" description="Disordered" evidence="7">
    <location>
        <begin position="383"/>
        <end position="405"/>
    </location>
</feature>
<dbReference type="EMBL" id="CACSLK010031421">
    <property type="protein sequence ID" value="CAA0839625.1"/>
    <property type="molecule type" value="Genomic_DNA"/>
</dbReference>
<proteinExistence type="predicted"/>
<evidence type="ECO:0000256" key="4">
    <source>
        <dbReference type="ARBA" id="ARBA00022833"/>
    </source>
</evidence>
<dbReference type="OrthoDB" id="410307at2759"/>
<dbReference type="Pfam" id="PF00642">
    <property type="entry name" value="zf-CCCH"/>
    <property type="match status" value="1"/>
</dbReference>
<evidence type="ECO:0000256" key="7">
    <source>
        <dbReference type="SAM" id="MobiDB-lite"/>
    </source>
</evidence>
<evidence type="ECO:0000256" key="1">
    <source>
        <dbReference type="ARBA" id="ARBA00022723"/>
    </source>
</evidence>
<keyword evidence="3 5" id="KW-0863">Zinc-finger</keyword>
<dbReference type="FunFam" id="4.10.1000.10:FF:000001">
    <property type="entry name" value="zinc finger CCCH domain-containing protein 15-like"/>
    <property type="match status" value="1"/>
</dbReference>
<keyword evidence="10" id="KW-1185">Reference proteome</keyword>
<name>A0A9N7NZV3_STRHE</name>
<dbReference type="InterPro" id="IPR045877">
    <property type="entry name" value="ZFP36-like"/>
</dbReference>
<dbReference type="InterPro" id="IPR000571">
    <property type="entry name" value="Znf_CCCH"/>
</dbReference>
<gene>
    <name evidence="9" type="ORF">SHERM_06189</name>
</gene>
<dbReference type="PANTHER" id="PTHR12547">
    <property type="entry name" value="CCCH ZINC FINGER/TIS11-RELATED"/>
    <property type="match status" value="1"/>
</dbReference>
<evidence type="ECO:0000313" key="9">
    <source>
        <dbReference type="EMBL" id="CAA0839625.1"/>
    </source>
</evidence>
<keyword evidence="4 5" id="KW-0862">Zinc</keyword>
<keyword evidence="2" id="KW-0677">Repeat</keyword>
<evidence type="ECO:0000313" key="10">
    <source>
        <dbReference type="Proteomes" id="UP001153555"/>
    </source>
</evidence>
<dbReference type="GO" id="GO:0003729">
    <property type="term" value="F:mRNA binding"/>
    <property type="evidence" value="ECO:0007669"/>
    <property type="project" value="InterPro"/>
</dbReference>
<feature type="coiled-coil region" evidence="6">
    <location>
        <begin position="279"/>
        <end position="313"/>
    </location>
</feature>
<protein>
    <submittedName>
        <fullName evidence="9">Zinc finger CCCH domain-containing protein 14</fullName>
    </submittedName>
</protein>
<feature type="domain" description="C3H1-type" evidence="8">
    <location>
        <begin position="422"/>
        <end position="450"/>
    </location>
</feature>
<keyword evidence="1 5" id="KW-0479">Metal-binding</keyword>
<dbReference type="Proteomes" id="UP001153555">
    <property type="component" value="Unassembled WGS sequence"/>
</dbReference>
<dbReference type="Pfam" id="PF24626">
    <property type="entry name" value="SH3_Tf2-1"/>
    <property type="match status" value="1"/>
</dbReference>
<evidence type="ECO:0000256" key="2">
    <source>
        <dbReference type="ARBA" id="ARBA00022737"/>
    </source>
</evidence>
<comment type="caution">
    <text evidence="9">The sequence shown here is derived from an EMBL/GenBank/DDBJ whole genome shotgun (WGS) entry which is preliminary data.</text>
</comment>
<dbReference type="AlphaFoldDB" id="A0A9N7NZV3"/>